<dbReference type="Proteomes" id="UP000327236">
    <property type="component" value="Unassembled WGS sequence"/>
</dbReference>
<keyword evidence="1" id="KW-0472">Membrane</keyword>
<sequence>MKNKKARNLAISAIFLALLLLELFIPNIGNIYLFPGLPAVTTIPLIIAIYSVLLGPKAGIGLGIIWGVISMLLAYIRPTSLVSLLLFQNPIIAIIPRALSGYLAGLVTLKKTKLYYSLAGLTSSLTNTILVICLASIIFNGNHELLAHLGNTNGNLLILLTSALAFNGILEAIFSAILAPIILKPLIKITQYK</sequence>
<feature type="transmembrane region" description="Helical" evidence="1">
    <location>
        <begin position="158"/>
        <end position="183"/>
    </location>
</feature>
<feature type="transmembrane region" description="Helical" evidence="1">
    <location>
        <begin position="82"/>
        <end position="107"/>
    </location>
</feature>
<dbReference type="Pfam" id="PF12822">
    <property type="entry name" value="ECF_trnsprt"/>
    <property type="match status" value="1"/>
</dbReference>
<feature type="transmembrane region" description="Helical" evidence="1">
    <location>
        <begin position="60"/>
        <end position="76"/>
    </location>
</feature>
<evidence type="ECO:0000313" key="2">
    <source>
        <dbReference type="EMBL" id="KAA9322340.1"/>
    </source>
</evidence>
<dbReference type="Proteomes" id="UP001385848">
    <property type="component" value="Unassembled WGS sequence"/>
</dbReference>
<dbReference type="Gene3D" id="1.10.1760.20">
    <property type="match status" value="1"/>
</dbReference>
<reference evidence="2 4" key="1">
    <citation type="submission" date="2019-09" db="EMBL/GenBank/DDBJ databases">
        <title>Draft genome sequence assemblies of isolates from the urinary tract.</title>
        <authorList>
            <person name="Mores C.R."/>
            <person name="Putonti C."/>
            <person name="Wolfe A.J."/>
        </authorList>
    </citation>
    <scope>NUCLEOTIDE SEQUENCE [LARGE SCALE GENOMIC DNA]</scope>
    <source>
        <strain evidence="2 4">UMB246</strain>
    </source>
</reference>
<keyword evidence="5" id="KW-1185">Reference proteome</keyword>
<dbReference type="KEGG" id="lje:BUE77_07235"/>
<evidence type="ECO:0000313" key="3">
    <source>
        <dbReference type="EMBL" id="MEL0565628.1"/>
    </source>
</evidence>
<feature type="transmembrane region" description="Helical" evidence="1">
    <location>
        <begin position="34"/>
        <end position="53"/>
    </location>
</feature>
<dbReference type="GeneID" id="31743509"/>
<protein>
    <submittedName>
        <fullName evidence="2">ECF transporter S component</fullName>
    </submittedName>
</protein>
<dbReference type="GO" id="GO:0022857">
    <property type="term" value="F:transmembrane transporter activity"/>
    <property type="evidence" value="ECO:0007669"/>
    <property type="project" value="InterPro"/>
</dbReference>
<dbReference type="EMBL" id="JBBVUL010000013">
    <property type="protein sequence ID" value="MEL0565628.1"/>
    <property type="molecule type" value="Genomic_DNA"/>
</dbReference>
<keyword evidence="1" id="KW-1133">Transmembrane helix</keyword>
<comment type="caution">
    <text evidence="2">The sequence shown here is derived from an EMBL/GenBank/DDBJ whole genome shotgun (WGS) entry which is preliminary data.</text>
</comment>
<reference evidence="3 5" key="2">
    <citation type="submission" date="2024-04" db="EMBL/GenBank/DDBJ databases">
        <title>Three lactobacilli isolated from voided urine samples from females with type 2 diabetes.</title>
        <authorList>
            <person name="Kula A."/>
            <person name="Stegman N."/>
            <person name="Putonti C."/>
        </authorList>
    </citation>
    <scope>NUCLEOTIDE SEQUENCE [LARGE SCALE GENOMIC DNA]</scope>
    <source>
        <strain evidence="3 5">1855</strain>
    </source>
</reference>
<dbReference type="EMBL" id="VYWW01000020">
    <property type="protein sequence ID" value="KAA9322340.1"/>
    <property type="molecule type" value="Genomic_DNA"/>
</dbReference>
<dbReference type="OrthoDB" id="9813540at2"/>
<evidence type="ECO:0000256" key="1">
    <source>
        <dbReference type="SAM" id="Phobius"/>
    </source>
</evidence>
<dbReference type="RefSeq" id="WP_006588132.1">
    <property type="nucleotide sequence ID" value="NZ_CATOUV010000001.1"/>
</dbReference>
<dbReference type="AlphaFoldDB" id="A0A5N1IG22"/>
<proteinExistence type="predicted"/>
<keyword evidence="1" id="KW-0812">Transmembrane</keyword>
<feature type="transmembrane region" description="Helical" evidence="1">
    <location>
        <begin position="114"/>
        <end position="138"/>
    </location>
</feature>
<organism evidence="2 4">
    <name type="scientific">Lactobacillus jensenii</name>
    <dbReference type="NCBI Taxonomy" id="109790"/>
    <lineage>
        <taxon>Bacteria</taxon>
        <taxon>Bacillati</taxon>
        <taxon>Bacillota</taxon>
        <taxon>Bacilli</taxon>
        <taxon>Lactobacillales</taxon>
        <taxon>Lactobacillaceae</taxon>
        <taxon>Lactobacillus</taxon>
    </lineage>
</organism>
<accession>A0A5N1IG22</accession>
<evidence type="ECO:0000313" key="5">
    <source>
        <dbReference type="Proteomes" id="UP001385848"/>
    </source>
</evidence>
<evidence type="ECO:0000313" key="4">
    <source>
        <dbReference type="Proteomes" id="UP000327236"/>
    </source>
</evidence>
<name>A0A5N1IG22_LACJE</name>
<dbReference type="InterPro" id="IPR024529">
    <property type="entry name" value="ECF_trnsprt_substrate-spec"/>
</dbReference>
<gene>
    <name evidence="3" type="ORF">AAC431_06870</name>
    <name evidence="2" type="ORF">F6H94_05355</name>
</gene>